<sequence length="287" mass="30946">MNAEEDAVTRAARACAEIARKRDPDRFLCAMFLSPAVRSAAFAVIAFNCEIVRALHQPVSSAVAGPMAGLIRLQWWRDIVQAPARRFQARHDVAMTLGGLLEEGRIQPQPLLTILEARENELYGLPDWAAWRQAMRDGSGQMQRIVGSLLGLKDTALLERVEEAGAAYAAGALLRHLPAVLAGGRSALPSEALVAAGLDPEDRAGLTKIEPDRLALLVASLRTEGAALLPSGDLGSRRSAGSQRHALRLASLPATLAVRDLRRDPAQMGQERGLGDRLRVVVRGLLR</sequence>
<dbReference type="RefSeq" id="WP_207879060.1">
    <property type="nucleotide sequence ID" value="NZ_JAFVMF010000002.1"/>
</dbReference>
<reference evidence="1 2" key="1">
    <citation type="submission" date="2021-03" db="EMBL/GenBank/DDBJ databases">
        <title>The complete genome sequence of Acetobacter sacchari TBRC 11175.</title>
        <authorList>
            <person name="Charoenyingcharoen P."/>
            <person name="Yukphan P."/>
        </authorList>
    </citation>
    <scope>NUCLEOTIDE SEQUENCE [LARGE SCALE GENOMIC DNA]</scope>
    <source>
        <strain evidence="1 2">TBRC 11175</strain>
    </source>
</reference>
<organism evidence="1 2">
    <name type="scientific">Acetobacter sacchari</name>
    <dbReference type="NCBI Taxonomy" id="2661687"/>
    <lineage>
        <taxon>Bacteria</taxon>
        <taxon>Pseudomonadati</taxon>
        <taxon>Pseudomonadota</taxon>
        <taxon>Alphaproteobacteria</taxon>
        <taxon>Acetobacterales</taxon>
        <taxon>Acetobacteraceae</taxon>
        <taxon>Acetobacter</taxon>
    </lineage>
</organism>
<comment type="caution">
    <text evidence="1">The sequence shown here is derived from an EMBL/GenBank/DDBJ whole genome shotgun (WGS) entry which is preliminary data.</text>
</comment>
<dbReference type="InterPro" id="IPR002060">
    <property type="entry name" value="Squ/phyt_synthse"/>
</dbReference>
<gene>
    <name evidence="1" type="ORF">J2D73_02520</name>
</gene>
<evidence type="ECO:0000313" key="1">
    <source>
        <dbReference type="EMBL" id="MBO1358672.1"/>
    </source>
</evidence>
<keyword evidence="2" id="KW-1185">Reference proteome</keyword>
<proteinExistence type="predicted"/>
<dbReference type="EMBL" id="JAFVMF010000002">
    <property type="protein sequence ID" value="MBO1358672.1"/>
    <property type="molecule type" value="Genomic_DNA"/>
</dbReference>
<name>A0ABS3LRY1_9PROT</name>
<accession>A0ABS3LRY1</accession>
<dbReference type="InterPro" id="IPR008949">
    <property type="entry name" value="Isoprenoid_synthase_dom_sf"/>
</dbReference>
<protein>
    <submittedName>
        <fullName evidence="1">Squalene/phytoene synthase family protein</fullName>
    </submittedName>
</protein>
<dbReference type="Proteomes" id="UP000664771">
    <property type="component" value="Unassembled WGS sequence"/>
</dbReference>
<dbReference type="SUPFAM" id="SSF48576">
    <property type="entry name" value="Terpenoid synthases"/>
    <property type="match status" value="1"/>
</dbReference>
<evidence type="ECO:0000313" key="2">
    <source>
        <dbReference type="Proteomes" id="UP000664771"/>
    </source>
</evidence>
<dbReference type="Pfam" id="PF00494">
    <property type="entry name" value="SQS_PSY"/>
    <property type="match status" value="1"/>
</dbReference>
<dbReference type="Gene3D" id="1.10.600.10">
    <property type="entry name" value="Farnesyl Diphosphate Synthase"/>
    <property type="match status" value="1"/>
</dbReference>